<evidence type="ECO:0000259" key="3">
    <source>
        <dbReference type="SMART" id="SM00846"/>
    </source>
</evidence>
<dbReference type="Proteomes" id="UP001556653">
    <property type="component" value="Unassembled WGS sequence"/>
</dbReference>
<organism evidence="4 5">
    <name type="scientific">Spiribacter onubensis</name>
    <dbReference type="NCBI Taxonomy" id="3122420"/>
    <lineage>
        <taxon>Bacteria</taxon>
        <taxon>Pseudomonadati</taxon>
        <taxon>Pseudomonadota</taxon>
        <taxon>Gammaproteobacteria</taxon>
        <taxon>Chromatiales</taxon>
        <taxon>Ectothiorhodospiraceae</taxon>
        <taxon>Spiribacter</taxon>
    </lineage>
</organism>
<dbReference type="PIRSF" id="PIRSF000149">
    <property type="entry name" value="GAP_DH"/>
    <property type="match status" value="1"/>
</dbReference>
<dbReference type="InterPro" id="IPR020828">
    <property type="entry name" value="GlycerAld_3-P_DH_NAD(P)-bd"/>
</dbReference>
<evidence type="ECO:0000256" key="1">
    <source>
        <dbReference type="ARBA" id="ARBA00023002"/>
    </source>
</evidence>
<dbReference type="InterPro" id="IPR020829">
    <property type="entry name" value="GlycerAld_3-P_DH_cat"/>
</dbReference>
<comment type="similarity">
    <text evidence="2">Belongs to the glyceraldehyde-3-phosphate dehydrogenase family.</text>
</comment>
<dbReference type="InterPro" id="IPR020831">
    <property type="entry name" value="GlycerAld/Erythrose_P_DH"/>
</dbReference>
<dbReference type="Gene3D" id="3.30.360.10">
    <property type="entry name" value="Dihydrodipicolinate Reductase, domain 2"/>
    <property type="match status" value="1"/>
</dbReference>
<keyword evidence="5" id="KW-1185">Reference proteome</keyword>
<dbReference type="InterPro" id="IPR036291">
    <property type="entry name" value="NAD(P)-bd_dom_sf"/>
</dbReference>
<dbReference type="SMART" id="SM00846">
    <property type="entry name" value="Gp_dh_N"/>
    <property type="match status" value="1"/>
</dbReference>
<protein>
    <submittedName>
        <fullName evidence="4">Glyceraldehyde 3-phosphate dehydrogenase NAD-binding domain-containing protein</fullName>
    </submittedName>
</protein>
<dbReference type="PRINTS" id="PR00078">
    <property type="entry name" value="G3PDHDRGNASE"/>
</dbReference>
<evidence type="ECO:0000313" key="4">
    <source>
        <dbReference type="EMBL" id="MEX0386318.1"/>
    </source>
</evidence>
<accession>A0ABV3SA06</accession>
<name>A0ABV3SA06_9GAMM</name>
<evidence type="ECO:0000313" key="5">
    <source>
        <dbReference type="Proteomes" id="UP001556653"/>
    </source>
</evidence>
<dbReference type="EMBL" id="JBAKFJ010000001">
    <property type="protein sequence ID" value="MEX0386318.1"/>
    <property type="molecule type" value="Genomic_DNA"/>
</dbReference>
<dbReference type="SUPFAM" id="SSF51735">
    <property type="entry name" value="NAD(P)-binding Rossmann-fold domains"/>
    <property type="match status" value="1"/>
</dbReference>
<dbReference type="SUPFAM" id="SSF55347">
    <property type="entry name" value="Glyceraldehyde-3-phosphate dehydrogenase-like, C-terminal domain"/>
    <property type="match status" value="1"/>
</dbReference>
<sequence length="351" mass="37506">MAYRIAINGFGRIGRSVLRAMQQRRDAAGLEIAAINEPADPESIALLTRYDSNHGTLAEQVTLSPDGMRVGNQSITLLPGVEPADAPWSGLGIDMVMDCSGQPGTRALAGAHLSAGAGRLLYSQPASADVDMTVIPGFNHRDLRSGHRILSAGSCTSNCIIPVLDILGSAFGIRRGTVTTIHSAMNDQPVSDTLSGDRLRLNRAALNAVTPVNTALDRGIARLMPALDGRFQSLHLRVPTSMVSTLDLTLEVEGEASAANVLECLNTAVNGQYQGIVGACADPVSSLDFAHDPRSGIVDLTQLRVIDDQLIKLICWFDNEWAFANRMIDIALQTAGLQTMNRHHDSLTVVH</sequence>
<proteinExistence type="inferred from homology"/>
<dbReference type="Gene3D" id="3.40.50.720">
    <property type="entry name" value="NAD(P)-binding Rossmann-like Domain"/>
    <property type="match status" value="1"/>
</dbReference>
<dbReference type="PANTHER" id="PTHR43148">
    <property type="entry name" value="GLYCERALDEHYDE-3-PHOSPHATE DEHYDROGENASE 2"/>
    <property type="match status" value="1"/>
</dbReference>
<gene>
    <name evidence="4" type="ORF">V6X64_04810</name>
</gene>
<comment type="caution">
    <text evidence="4">The sequence shown here is derived from an EMBL/GenBank/DDBJ whole genome shotgun (WGS) entry which is preliminary data.</text>
</comment>
<dbReference type="RefSeq" id="WP_367966794.1">
    <property type="nucleotide sequence ID" value="NZ_JBAKFJ010000001.1"/>
</dbReference>
<keyword evidence="1" id="KW-0560">Oxidoreductase</keyword>
<feature type="domain" description="Glyceraldehyde 3-phosphate dehydrogenase NAD(P) binding" evidence="3">
    <location>
        <begin position="3"/>
        <end position="155"/>
    </location>
</feature>
<dbReference type="Pfam" id="PF00044">
    <property type="entry name" value="Gp_dh_N"/>
    <property type="match status" value="1"/>
</dbReference>
<reference evidence="4 5" key="1">
    <citation type="submission" date="2024-02" db="EMBL/GenBank/DDBJ databases">
        <title>New especies of Spiribacter isolated from saline water.</title>
        <authorList>
            <person name="Leon M.J."/>
            <person name="De La Haba R."/>
            <person name="Sanchez-Porro C."/>
            <person name="Ventosa A."/>
        </authorList>
    </citation>
    <scope>NUCLEOTIDE SEQUENCE [LARGE SCALE GENOMIC DNA]</scope>
    <source>
        <strain evidence="5">ag22IC4-227</strain>
    </source>
</reference>
<dbReference type="Pfam" id="PF02800">
    <property type="entry name" value="Gp_dh_C"/>
    <property type="match status" value="1"/>
</dbReference>
<evidence type="ECO:0000256" key="2">
    <source>
        <dbReference type="RuleBase" id="RU000397"/>
    </source>
</evidence>